<evidence type="ECO:0000313" key="1">
    <source>
        <dbReference type="EMBL" id="SNB76691.1"/>
    </source>
</evidence>
<dbReference type="Proteomes" id="UP000198418">
    <property type="component" value="Unassembled WGS sequence"/>
</dbReference>
<sequence length="97" mass="10506">MGSDAFDRIQGRLAALDLIVTQLAFRWGMTQSHPQTALADLMRPLEAQAAELAANPDCHRAAVEELQKTIQGMGQALEAGLQQEVLRRASEKSPGHA</sequence>
<keyword evidence="2" id="KW-1185">Reference proteome</keyword>
<accession>A0A212RVH1</accession>
<protein>
    <submittedName>
        <fullName evidence="1">Uncharacterized protein</fullName>
    </submittedName>
</protein>
<proteinExistence type="predicted"/>
<name>A0A212RVH1_RHOAC</name>
<evidence type="ECO:0000313" key="2">
    <source>
        <dbReference type="Proteomes" id="UP000198418"/>
    </source>
</evidence>
<organism evidence="1 2">
    <name type="scientific">Rhodoblastus acidophilus</name>
    <name type="common">Rhodopseudomonas acidophila</name>
    <dbReference type="NCBI Taxonomy" id="1074"/>
    <lineage>
        <taxon>Bacteria</taxon>
        <taxon>Pseudomonadati</taxon>
        <taxon>Pseudomonadota</taxon>
        <taxon>Alphaproteobacteria</taxon>
        <taxon>Hyphomicrobiales</taxon>
        <taxon>Rhodoblastaceae</taxon>
        <taxon>Rhodoblastus</taxon>
    </lineage>
</organism>
<reference evidence="2" key="1">
    <citation type="submission" date="2017-06" db="EMBL/GenBank/DDBJ databases">
        <authorList>
            <person name="Varghese N."/>
            <person name="Submissions S."/>
        </authorList>
    </citation>
    <scope>NUCLEOTIDE SEQUENCE [LARGE SCALE GENOMIC DNA]</scope>
    <source>
        <strain evidence="2">DSM 137</strain>
    </source>
</reference>
<dbReference type="EMBL" id="FYDG01000008">
    <property type="protein sequence ID" value="SNB76691.1"/>
    <property type="molecule type" value="Genomic_DNA"/>
</dbReference>
<gene>
    <name evidence="1" type="ORF">SAMN06265338_1083</name>
</gene>
<dbReference type="AlphaFoldDB" id="A0A212RVH1"/>
<dbReference type="RefSeq" id="WP_088521399.1">
    <property type="nucleotide sequence ID" value="NZ_FYDG01000008.1"/>
</dbReference>